<dbReference type="SUPFAM" id="SSF56973">
    <property type="entry name" value="Aerolisin/ETX pore-forming domain"/>
    <property type="match status" value="1"/>
</dbReference>
<evidence type="ECO:0000256" key="1">
    <source>
        <dbReference type="SAM" id="SignalP"/>
    </source>
</evidence>
<dbReference type="EMBL" id="CP007806">
    <property type="protein sequence ID" value="AIG27366.1"/>
    <property type="molecule type" value="Genomic_DNA"/>
</dbReference>
<dbReference type="HOGENOM" id="CLU_876236_0_0_9"/>
<organism evidence="2 3">
    <name type="scientific">Brevibacillus laterosporus LMG 15441</name>
    <dbReference type="NCBI Taxonomy" id="1042163"/>
    <lineage>
        <taxon>Bacteria</taxon>
        <taxon>Bacillati</taxon>
        <taxon>Bacillota</taxon>
        <taxon>Bacilli</taxon>
        <taxon>Bacillales</taxon>
        <taxon>Paenibacillaceae</taxon>
        <taxon>Brevibacillus</taxon>
    </lineage>
</organism>
<dbReference type="InterPro" id="IPR004991">
    <property type="entry name" value="Aerolysin-like"/>
</dbReference>
<keyword evidence="1" id="KW-0732">Signal</keyword>
<dbReference type="eggNOG" id="ENOG5033EQM">
    <property type="taxonomic scope" value="Bacteria"/>
</dbReference>
<dbReference type="SMR" id="A0A075R7H4"/>
<feature type="chain" id="PRO_5001709515" evidence="1">
    <location>
        <begin position="24"/>
        <end position="317"/>
    </location>
</feature>
<reference evidence="2 3" key="1">
    <citation type="journal article" date="2011" name="J. Bacteriol.">
        <title>Genome sequence of Brevibacillus laterosporus LMG 15441, a pathogen of invertebrates.</title>
        <authorList>
            <person name="Djukic M."/>
            <person name="Poehlein A."/>
            <person name="Thurmer A."/>
            <person name="Daniel R."/>
        </authorList>
    </citation>
    <scope>NUCLEOTIDE SEQUENCE [LARGE SCALE GENOMIC DNA]</scope>
    <source>
        <strain evidence="2 3">LMG 15441</strain>
    </source>
</reference>
<gene>
    <name evidence="2" type="ORF">BRLA_c030540</name>
</gene>
<dbReference type="Gene3D" id="2.170.15.10">
    <property type="entry name" value="Proaerolysin, chain A, domain 3"/>
    <property type="match status" value="1"/>
</dbReference>
<evidence type="ECO:0000313" key="2">
    <source>
        <dbReference type="EMBL" id="AIG27366.1"/>
    </source>
</evidence>
<sequence>MKKFASLILISVFLFSSTQFVHASSTDVQERLRDLARENEAGTLNEAWNTNFKPSDEQQFSYSPTEGIVFLTPPKNVIGERRISQYKVSNAWATLEGSPTEVSGTPLYAGKNVLDNSKGTMDQELLTPEFNYTYTESTSNTTTHGLKLGVKTTATMKFPIAQGSMEASTEYNFQNSSTDTKTKQVSYKSPSQKIKVPAGKTYRVLAYLNTGSISGEANLYANVGGIAWGVLPGYPNGGGINIGAVLTKCQQKGWGDFRNFQPSGRDVIVKGQGTFKSNYGTDFILKIEDITDSKLRNNNGSGTVVQEIKVPLIRTEI</sequence>
<dbReference type="KEGG" id="blr:BRLA_c030540"/>
<evidence type="ECO:0000313" key="3">
    <source>
        <dbReference type="Proteomes" id="UP000005850"/>
    </source>
</evidence>
<name>A0A075R7H4_BRELA</name>
<dbReference type="Pfam" id="PF03318">
    <property type="entry name" value="ETX_MTX2"/>
    <property type="match status" value="1"/>
</dbReference>
<protein>
    <submittedName>
        <fullName evidence="2">Mosquitocidal toxin</fullName>
    </submittedName>
</protein>
<dbReference type="CDD" id="cd20223">
    <property type="entry name" value="PFM_epsilon-toxin-like"/>
    <property type="match status" value="1"/>
</dbReference>
<keyword evidence="3" id="KW-1185">Reference proteome</keyword>
<dbReference type="AlphaFoldDB" id="A0A075R7H4"/>
<dbReference type="Proteomes" id="UP000005850">
    <property type="component" value="Chromosome"/>
</dbReference>
<feature type="signal peptide" evidence="1">
    <location>
        <begin position="1"/>
        <end position="23"/>
    </location>
</feature>
<accession>A0A075R7H4</accession>
<proteinExistence type="predicted"/>
<dbReference type="RefSeq" id="WP_003335736.1">
    <property type="nucleotide sequence ID" value="NZ_CP007806.1"/>
</dbReference>